<dbReference type="PIRSF" id="PIRSF012318">
    <property type="entry name" value="UCP012318"/>
    <property type="match status" value="1"/>
</dbReference>
<proteinExistence type="predicted"/>
<dbReference type="Pfam" id="PF04305">
    <property type="entry name" value="DUF455"/>
    <property type="match status" value="1"/>
</dbReference>
<dbReference type="InterPro" id="IPR007402">
    <property type="entry name" value="DUF455"/>
</dbReference>
<gene>
    <name evidence="2" type="ORF">WG926_20980</name>
</gene>
<keyword evidence="3" id="KW-1185">Reference proteome</keyword>
<evidence type="ECO:0000256" key="1">
    <source>
        <dbReference type="SAM" id="MobiDB-lite"/>
    </source>
</evidence>
<evidence type="ECO:0000313" key="2">
    <source>
        <dbReference type="EMBL" id="MEN2990802.1"/>
    </source>
</evidence>
<dbReference type="PANTHER" id="PTHR42782:SF4">
    <property type="entry name" value="DUF455 DOMAIN-CONTAINING PROTEIN"/>
    <property type="match status" value="1"/>
</dbReference>
<dbReference type="PROSITE" id="PS51257">
    <property type="entry name" value="PROKAR_LIPOPROTEIN"/>
    <property type="match status" value="1"/>
</dbReference>
<sequence>MISARRPDMPAAAASFAAAACTVLLTAEPRAKAAAARALHSAWQGGGIPAPAPGDVAALPDRPARPDRPELLSPARMPKRGRGGSTASRVRLLHALAHIEFNAIDLAVDMAARFSAVIDPDPVVQRRFADDWLTIADDEARHFGLIADRLADLGAAYGDQPAHDGLWSAAMATAHDMLGRLAVVPMVLEARGLDVTPEMIRRLDAFGDTASADALRVIYADEVGHVAAGLRWLSHAAEARGLDPRQMFHDRVRTLFPGRVKPPFNAEARARAGMVPEDYEPLVDPRPVTRPTRCRSAPPATSAVE</sequence>
<protein>
    <submittedName>
        <fullName evidence="2">Ferritin-like domain-containing protein</fullName>
    </submittedName>
</protein>
<dbReference type="Gene3D" id="1.20.1260.10">
    <property type="match status" value="1"/>
</dbReference>
<organism evidence="2 3">
    <name type="scientific">Tistrella arctica</name>
    <dbReference type="NCBI Taxonomy" id="3133430"/>
    <lineage>
        <taxon>Bacteria</taxon>
        <taxon>Pseudomonadati</taxon>
        <taxon>Pseudomonadota</taxon>
        <taxon>Alphaproteobacteria</taxon>
        <taxon>Geminicoccales</taxon>
        <taxon>Geminicoccaceae</taxon>
        <taxon>Tistrella</taxon>
    </lineage>
</organism>
<dbReference type="SUPFAM" id="SSF47240">
    <property type="entry name" value="Ferritin-like"/>
    <property type="match status" value="1"/>
</dbReference>
<dbReference type="CDD" id="cd00657">
    <property type="entry name" value="Ferritin_like"/>
    <property type="match status" value="1"/>
</dbReference>
<comment type="caution">
    <text evidence="2">The sequence shown here is derived from an EMBL/GenBank/DDBJ whole genome shotgun (WGS) entry which is preliminary data.</text>
</comment>
<dbReference type="PANTHER" id="PTHR42782">
    <property type="entry name" value="SI:CH73-314G15.3"/>
    <property type="match status" value="1"/>
</dbReference>
<dbReference type="EMBL" id="JBBKTW010000008">
    <property type="protein sequence ID" value="MEN2990802.1"/>
    <property type="molecule type" value="Genomic_DNA"/>
</dbReference>
<dbReference type="InterPro" id="IPR012347">
    <property type="entry name" value="Ferritin-like"/>
</dbReference>
<feature type="region of interest" description="Disordered" evidence="1">
    <location>
        <begin position="277"/>
        <end position="305"/>
    </location>
</feature>
<dbReference type="InterPro" id="IPR011197">
    <property type="entry name" value="UCP012318"/>
</dbReference>
<dbReference type="Proteomes" id="UP001413721">
    <property type="component" value="Unassembled WGS sequence"/>
</dbReference>
<evidence type="ECO:0000313" key="3">
    <source>
        <dbReference type="Proteomes" id="UP001413721"/>
    </source>
</evidence>
<reference evidence="2 3" key="1">
    <citation type="submission" date="2024-03" db="EMBL/GenBank/DDBJ databases">
        <title>High-quality draft genome sequencing of Tistrella sp. BH-R2-4.</title>
        <authorList>
            <person name="Dong C."/>
        </authorList>
    </citation>
    <scope>NUCLEOTIDE SEQUENCE [LARGE SCALE GENOMIC DNA]</scope>
    <source>
        <strain evidence="2 3">BH-R2-4</strain>
    </source>
</reference>
<feature type="region of interest" description="Disordered" evidence="1">
    <location>
        <begin position="50"/>
        <end position="85"/>
    </location>
</feature>
<dbReference type="InterPro" id="IPR009078">
    <property type="entry name" value="Ferritin-like_SF"/>
</dbReference>
<accession>A0ABU9YPS0</accession>
<name>A0ABU9YPS0_9PROT</name>